<dbReference type="PROSITE" id="PS00675">
    <property type="entry name" value="SIGMA54_INTERACT_1"/>
    <property type="match status" value="1"/>
</dbReference>
<dbReference type="PANTHER" id="PTHR32071">
    <property type="entry name" value="TRANSCRIPTIONAL REGULATORY PROTEIN"/>
    <property type="match status" value="1"/>
</dbReference>
<dbReference type="InterPro" id="IPR002078">
    <property type="entry name" value="Sigma_54_int"/>
</dbReference>
<evidence type="ECO:0000313" key="5">
    <source>
        <dbReference type="Proteomes" id="UP000006695"/>
    </source>
</evidence>
<dbReference type="Gene3D" id="3.40.50.300">
    <property type="entry name" value="P-loop containing nucleotide triphosphate hydrolases"/>
    <property type="match status" value="1"/>
</dbReference>
<evidence type="ECO:0000259" key="3">
    <source>
        <dbReference type="PROSITE" id="PS50045"/>
    </source>
</evidence>
<evidence type="ECO:0000256" key="1">
    <source>
        <dbReference type="ARBA" id="ARBA00022741"/>
    </source>
</evidence>
<dbReference type="SUPFAM" id="SSF52540">
    <property type="entry name" value="P-loop containing nucleoside triphosphate hydrolases"/>
    <property type="match status" value="1"/>
</dbReference>
<keyword evidence="1" id="KW-0547">Nucleotide-binding</keyword>
<proteinExistence type="predicted"/>
<feature type="domain" description="Sigma-54 factor interaction" evidence="3">
    <location>
        <begin position="6"/>
        <end position="205"/>
    </location>
</feature>
<organism evidence="4 5">
    <name type="scientific">Geotalea uraniireducens (strain Rf4)</name>
    <name type="common">Geobacter uraniireducens</name>
    <dbReference type="NCBI Taxonomy" id="351605"/>
    <lineage>
        <taxon>Bacteria</taxon>
        <taxon>Pseudomonadati</taxon>
        <taxon>Thermodesulfobacteriota</taxon>
        <taxon>Desulfuromonadia</taxon>
        <taxon>Geobacterales</taxon>
        <taxon>Geobacteraceae</taxon>
        <taxon>Geotalea</taxon>
    </lineage>
</organism>
<dbReference type="InterPro" id="IPR025662">
    <property type="entry name" value="Sigma_54_int_dom_ATP-bd_1"/>
</dbReference>
<dbReference type="GO" id="GO:0006355">
    <property type="term" value="P:regulation of DNA-templated transcription"/>
    <property type="evidence" value="ECO:0007669"/>
    <property type="project" value="InterPro"/>
</dbReference>
<dbReference type="EMBL" id="CP000698">
    <property type="protein sequence ID" value="ABQ27633.1"/>
    <property type="molecule type" value="Genomic_DNA"/>
</dbReference>
<dbReference type="AlphaFoldDB" id="A5G765"/>
<dbReference type="Gene3D" id="1.10.8.60">
    <property type="match status" value="1"/>
</dbReference>
<reference evidence="4 5" key="1">
    <citation type="submission" date="2007-05" db="EMBL/GenBank/DDBJ databases">
        <title>Complete sequence of Geobacter uraniireducens Rf4.</title>
        <authorList>
            <consortium name="US DOE Joint Genome Institute"/>
            <person name="Copeland A."/>
            <person name="Lucas S."/>
            <person name="Lapidus A."/>
            <person name="Barry K."/>
            <person name="Detter J.C."/>
            <person name="Glavina del Rio T."/>
            <person name="Hammon N."/>
            <person name="Israni S."/>
            <person name="Dalin E."/>
            <person name="Tice H."/>
            <person name="Pitluck S."/>
            <person name="Chertkov O."/>
            <person name="Brettin T."/>
            <person name="Bruce D."/>
            <person name="Han C."/>
            <person name="Schmutz J."/>
            <person name="Larimer F."/>
            <person name="Land M."/>
            <person name="Hauser L."/>
            <person name="Kyrpides N."/>
            <person name="Mikhailova N."/>
            <person name="Shelobolina E."/>
            <person name="Aklujkar M."/>
            <person name="Lovley D."/>
            <person name="Richardson P."/>
        </authorList>
    </citation>
    <scope>NUCLEOTIDE SEQUENCE [LARGE SCALE GENOMIC DNA]</scope>
    <source>
        <strain evidence="4 5">Rf4</strain>
    </source>
</reference>
<dbReference type="KEGG" id="gur:Gura_3477"/>
<dbReference type="InterPro" id="IPR027417">
    <property type="entry name" value="P-loop_NTPase"/>
</dbReference>
<dbReference type="STRING" id="351605.Gura_3477"/>
<dbReference type="Proteomes" id="UP000006695">
    <property type="component" value="Chromosome"/>
</dbReference>
<accession>A5G765</accession>
<dbReference type="PANTHER" id="PTHR32071:SF13">
    <property type="entry name" value="RESPONSE REGULATOR HSFA"/>
    <property type="match status" value="1"/>
</dbReference>
<sequence>MRPPVVARSPQPVLVAGESGTGKELIARAIHRLNGCSGELVSVNLAGLDDTTFSDTLFGHKRGAFTGAEQLREGLVVKAAGGLLFLDEIGDMGELSQIKLLRLIQEREFYPVGSDTPRRCDARIVCASNKDIKKMVAAGNFRNDLYYRLNVHHVSLPPLRERKEDIPLLLQHFIRHSAENLGLKPPTYPRELPELLSTYHFPGNMELSVIRTGQGNQQHHGNRH</sequence>
<dbReference type="PROSITE" id="PS50045">
    <property type="entry name" value="SIGMA54_INTERACT_4"/>
    <property type="match status" value="1"/>
</dbReference>
<keyword evidence="2" id="KW-0067">ATP-binding</keyword>
<dbReference type="SMART" id="SM00382">
    <property type="entry name" value="AAA"/>
    <property type="match status" value="1"/>
</dbReference>
<gene>
    <name evidence="4" type="ordered locus">Gura_3477</name>
</gene>
<evidence type="ECO:0000313" key="4">
    <source>
        <dbReference type="EMBL" id="ABQ27633.1"/>
    </source>
</evidence>
<dbReference type="GO" id="GO:0005524">
    <property type="term" value="F:ATP binding"/>
    <property type="evidence" value="ECO:0007669"/>
    <property type="project" value="UniProtKB-KW"/>
</dbReference>
<dbReference type="InterPro" id="IPR058031">
    <property type="entry name" value="AAA_lid_NorR"/>
</dbReference>
<dbReference type="Pfam" id="PF00158">
    <property type="entry name" value="Sigma54_activat"/>
    <property type="match status" value="1"/>
</dbReference>
<dbReference type="Pfam" id="PF25601">
    <property type="entry name" value="AAA_lid_14"/>
    <property type="match status" value="1"/>
</dbReference>
<evidence type="ECO:0000256" key="2">
    <source>
        <dbReference type="ARBA" id="ARBA00022840"/>
    </source>
</evidence>
<dbReference type="HOGENOM" id="CLU_000445_0_7_7"/>
<name>A5G765_GEOUR</name>
<dbReference type="CDD" id="cd00009">
    <property type="entry name" value="AAA"/>
    <property type="match status" value="1"/>
</dbReference>
<dbReference type="FunFam" id="3.40.50.300:FF:000006">
    <property type="entry name" value="DNA-binding transcriptional regulator NtrC"/>
    <property type="match status" value="1"/>
</dbReference>
<dbReference type="InterPro" id="IPR003593">
    <property type="entry name" value="AAA+_ATPase"/>
</dbReference>
<keyword evidence="5" id="KW-1185">Reference proteome</keyword>
<protein>
    <submittedName>
        <fullName evidence="4">Sigma-54 factor, interaction domain-containing protein</fullName>
    </submittedName>
</protein>
<dbReference type="OrthoDB" id="9814761at2"/>